<dbReference type="InterPro" id="IPR051083">
    <property type="entry name" value="GrpII_Intron_Splice-Mob/Def"/>
</dbReference>
<comment type="similarity">
    <text evidence="1">Belongs to the bacterial reverse transcriptase family.</text>
</comment>
<evidence type="ECO:0000256" key="1">
    <source>
        <dbReference type="ARBA" id="ARBA00034120"/>
    </source>
</evidence>
<keyword evidence="3" id="KW-0808">Transferase</keyword>
<accession>A0ABW5NVK8</accession>
<proteinExistence type="inferred from homology"/>
<evidence type="ECO:0000313" key="3">
    <source>
        <dbReference type="EMBL" id="MFD2602623.1"/>
    </source>
</evidence>
<dbReference type="PANTHER" id="PTHR34047:SF8">
    <property type="entry name" value="PROTEIN YKFC"/>
    <property type="match status" value="1"/>
</dbReference>
<reference evidence="4" key="1">
    <citation type="journal article" date="2019" name="Int. J. Syst. Evol. Microbiol.">
        <title>The Global Catalogue of Microorganisms (GCM) 10K type strain sequencing project: providing services to taxonomists for standard genome sequencing and annotation.</title>
        <authorList>
            <consortium name="The Broad Institute Genomics Platform"/>
            <consortium name="The Broad Institute Genome Sequencing Center for Infectious Disease"/>
            <person name="Wu L."/>
            <person name="Ma J."/>
        </authorList>
    </citation>
    <scope>NUCLEOTIDE SEQUENCE [LARGE SCALE GENOMIC DNA]</scope>
    <source>
        <strain evidence="4">KCTC 42107</strain>
    </source>
</reference>
<dbReference type="Proteomes" id="UP001597480">
    <property type="component" value="Unassembled WGS sequence"/>
</dbReference>
<feature type="domain" description="Reverse transcriptase" evidence="2">
    <location>
        <begin position="1"/>
        <end position="370"/>
    </location>
</feature>
<evidence type="ECO:0000313" key="4">
    <source>
        <dbReference type="Proteomes" id="UP001597480"/>
    </source>
</evidence>
<dbReference type="EMBL" id="JBHUMD010000026">
    <property type="protein sequence ID" value="MFD2602623.1"/>
    <property type="molecule type" value="Genomic_DNA"/>
</dbReference>
<comment type="caution">
    <text evidence="3">The sequence shown here is derived from an EMBL/GenBank/DDBJ whole genome shotgun (WGS) entry which is preliminary data.</text>
</comment>
<name>A0ABW5NVK8_9FLAO</name>
<keyword evidence="3" id="KW-0695">RNA-directed DNA polymerase</keyword>
<protein>
    <submittedName>
        <fullName evidence="3">RNA-directed DNA polymerase</fullName>
    </submittedName>
</protein>
<dbReference type="InterPro" id="IPR000477">
    <property type="entry name" value="RT_dom"/>
</dbReference>
<evidence type="ECO:0000259" key="2">
    <source>
        <dbReference type="PROSITE" id="PS50878"/>
    </source>
</evidence>
<keyword evidence="3" id="KW-0548">Nucleotidyltransferase</keyword>
<organism evidence="3 4">
    <name type="scientific">Flavobacterium suzhouense</name>
    <dbReference type="NCBI Taxonomy" id="1529638"/>
    <lineage>
        <taxon>Bacteria</taxon>
        <taxon>Pseudomonadati</taxon>
        <taxon>Bacteroidota</taxon>
        <taxon>Flavobacteriia</taxon>
        <taxon>Flavobacteriales</taxon>
        <taxon>Flavobacteriaceae</taxon>
        <taxon>Flavobacterium</taxon>
    </lineage>
</organism>
<dbReference type="RefSeq" id="WP_379821049.1">
    <property type="nucleotide sequence ID" value="NZ_JBHUMD010000026.1"/>
</dbReference>
<dbReference type="GO" id="GO:0003964">
    <property type="term" value="F:RNA-directed DNA polymerase activity"/>
    <property type="evidence" value="ECO:0007669"/>
    <property type="project" value="UniProtKB-KW"/>
</dbReference>
<dbReference type="CDD" id="cd01646">
    <property type="entry name" value="RT_Bac_retron_I"/>
    <property type="match status" value="1"/>
</dbReference>
<keyword evidence="4" id="KW-1185">Reference proteome</keyword>
<dbReference type="PROSITE" id="PS50878">
    <property type="entry name" value="RT_POL"/>
    <property type="match status" value="1"/>
</dbReference>
<dbReference type="Pfam" id="PF00078">
    <property type="entry name" value="RVT_1"/>
    <property type="match status" value="1"/>
</dbReference>
<dbReference type="PANTHER" id="PTHR34047">
    <property type="entry name" value="NUCLEAR INTRON MATURASE 1, MITOCHONDRIAL-RELATED"/>
    <property type="match status" value="1"/>
</dbReference>
<gene>
    <name evidence="3" type="ORF">ACFSR3_11190</name>
</gene>
<sequence length="1073" mass="124275">MNILNKITDHNNLYWAWLKVKSFYKPGDIWVNELEVAQFELDLSNELGSIHNDIKQGCYSLAPIKPVAFPKSKGDNGPRTRQAFWISVRDQVAWTAVVNIIGRYLDSQMPAWSYGNRLYIAMFYDETLKFGYYRNTNSATYRKWSQSWPLYRRHVNLTTKYMTREADFIEDLDPFEQKIVEINESLSNHPLKSPYLDQNYWKKGTNELYWAGIDLEKFYPSIDNEAIRRNLAAYLPESIISSELMALVNQLLNFTLDYSGWSERELEDVGLKQVNLSFPHVPTGLFVAGFLANVALLEIDELVKRELMENRNIAHFRYVDDHVILATSFDELTAWIKKYEKIIEESGTGVKYNPSKTEPKALAQYLEAQENTDDKLESFEKAKDECRLDPDFPSPLMTKTLSKVSKIAGTAFNLLGPEEEKNVIADVEHLLVTEFPDHELRKDTRVSFAARILTTLVPQIKLDSNEEYRLHKNICLKNIAISKAQRSHDPEVKATAVQLISEKNEYEKSLAIEKKMLSNEEKRIANGTMKLLSKAIQDNHDKVRLWGRYVEFMLRAGVGTPKALIGEIDKLTERKELSELSKTFINALILQVVTNLLFEALRIIISINSSSKKKDRARKFIITMLNGDLLRYLEKDFDTREMKFYEKVSFHQFITVNKAISYIIKDGLLSISKNEDLKAINIEDTLGQNKIITDHDYPSNVWAWWLFNRLPKDSNNIPILRDRIVDELSLLDSRDFNIVLLNPKNIPYKVYRKMGANADFDVLANEAVLFDAYKDIERKKALKIPVFTRIIKKDKKFKNNYTLYDWILWSAIEANSHKAAKNGVPIFDPRLGEWAALEIIRQVAINIKEKNESIEAFINDDSDFMTFVHPHNFKIPSSWIDDGENLTWEKLGNLFGGGKVLVQMRAKENMIIENRFIPAFEENFEPQQSLLYTLGNMLVSLLSKDAILPDKWNPIGFQQAWSELARYKLRNIAVSTYTRTIISSCFSKRNIETRFNLGLPQLNFKIDDDTKFDPPPLKNIDDFISLVNYALDRLKNQQLLVSSQQPRQLTPVSLVQMKKEDFFDMEEKINTVE</sequence>